<reference evidence="9 10" key="2">
    <citation type="journal article" date="2018" name="Nature">
        <title>Mutant phenotypes for thousands of bacterial genes of unknown function.</title>
        <authorList>
            <person name="Price M.N."/>
            <person name="Wetmore K.M."/>
            <person name="Waters R.J."/>
            <person name="Callaghan M."/>
            <person name="Ray J."/>
            <person name="Liu H."/>
            <person name="Kuehl J.V."/>
            <person name="Melnyk R.A."/>
            <person name="Lamson J.S."/>
            <person name="Suh Y."/>
            <person name="Carlson H.K."/>
            <person name="Esquivel Z."/>
            <person name="Sadeeshkumar H."/>
            <person name="Chakraborty R."/>
            <person name="Zane G.M."/>
            <person name="Rubin B.E."/>
            <person name="Wall J.D."/>
            <person name="Visel A."/>
            <person name="Bristow J."/>
            <person name="Blow M.J."/>
            <person name="Arkin A.P."/>
            <person name="Deutschbauer A.M."/>
        </authorList>
    </citation>
    <scope>NUCLEOTIDE SEQUENCE [LARGE SCALE GENOMIC DNA]</scope>
    <source>
        <strain evidence="9 10">FW300-N2E2</strain>
    </source>
</reference>
<protein>
    <recommendedName>
        <fullName evidence="8">Heme-copper oxidase subunit III family profile domain-containing protein</fullName>
    </recommendedName>
</protein>
<dbReference type="Proteomes" id="UP000076083">
    <property type="component" value="Chromosome"/>
</dbReference>
<dbReference type="InterPro" id="IPR035973">
    <property type="entry name" value="Cyt_c_oxidase_su3-like_sf"/>
</dbReference>
<comment type="similarity">
    <text evidence="2 6">Belongs to the cytochrome c oxidase subunit 3 family.</text>
</comment>
<keyword evidence="5 7" id="KW-0472">Membrane</keyword>
<dbReference type="EMBL" id="CP015225">
    <property type="protein sequence ID" value="AMZ71304.1"/>
    <property type="molecule type" value="Genomic_DNA"/>
</dbReference>
<keyword evidence="4 7" id="KW-1133">Transmembrane helix</keyword>
<dbReference type="GO" id="GO:0005886">
    <property type="term" value="C:plasma membrane"/>
    <property type="evidence" value="ECO:0007669"/>
    <property type="project" value="UniProtKB-SubCell"/>
</dbReference>
<proteinExistence type="inferred from homology"/>
<reference evidence="10" key="1">
    <citation type="submission" date="2016-04" db="EMBL/GenBank/DDBJ databases">
        <authorList>
            <person name="Ray J."/>
            <person name="Price M."/>
            <person name="Deutschbauer A."/>
        </authorList>
    </citation>
    <scope>NUCLEOTIDE SEQUENCE [LARGE SCALE GENOMIC DNA]</scope>
    <source>
        <strain evidence="10">FW300-N2E2</strain>
    </source>
</reference>
<dbReference type="PANTHER" id="PTHR11403:SF6">
    <property type="entry name" value="NITRIC OXIDE REDUCTASE SUBUNIT E"/>
    <property type="match status" value="1"/>
</dbReference>
<evidence type="ECO:0000313" key="10">
    <source>
        <dbReference type="Proteomes" id="UP000076083"/>
    </source>
</evidence>
<sequence>MMIFALLFGSFMVERLKNPDTFEASRQALNLHFGGGNTLILLTSSWCMVRAVQAARRRTAVGPWLAAALAGGIAFGISKVVEYMGKIQAGYTMLTNDFFMFYFALTGIHLLHVVAGCVALAVFWAHARAGTYARDSSLAGIESMGIYWHMVDLLWIILFPLLYLMR</sequence>
<dbReference type="PROSITE" id="PS50253">
    <property type="entry name" value="COX3"/>
    <property type="match status" value="1"/>
</dbReference>
<dbReference type="Gene3D" id="1.20.120.80">
    <property type="entry name" value="Cytochrome c oxidase, subunit III, four-helix bundle"/>
    <property type="match status" value="1"/>
</dbReference>
<dbReference type="InterPro" id="IPR000298">
    <property type="entry name" value="Cyt_c_oxidase-like_su3"/>
</dbReference>
<evidence type="ECO:0000259" key="8">
    <source>
        <dbReference type="PROSITE" id="PS50253"/>
    </source>
</evidence>
<feature type="transmembrane region" description="Helical" evidence="7">
    <location>
        <begin position="101"/>
        <end position="125"/>
    </location>
</feature>
<dbReference type="InterPro" id="IPR024791">
    <property type="entry name" value="Cyt_c/ubiquinol_Oxase_su3"/>
</dbReference>
<dbReference type="AlphaFoldDB" id="A0A159ZW36"/>
<evidence type="ECO:0000256" key="5">
    <source>
        <dbReference type="ARBA" id="ARBA00023136"/>
    </source>
</evidence>
<evidence type="ECO:0000256" key="1">
    <source>
        <dbReference type="ARBA" id="ARBA00004141"/>
    </source>
</evidence>
<dbReference type="PANTHER" id="PTHR11403">
    <property type="entry name" value="CYTOCHROME C OXIDASE SUBUNIT III"/>
    <property type="match status" value="1"/>
</dbReference>
<evidence type="ECO:0000256" key="6">
    <source>
        <dbReference type="RuleBase" id="RU003376"/>
    </source>
</evidence>
<dbReference type="GO" id="GO:0004129">
    <property type="term" value="F:cytochrome-c oxidase activity"/>
    <property type="evidence" value="ECO:0007669"/>
    <property type="project" value="InterPro"/>
</dbReference>
<keyword evidence="3 6" id="KW-0812">Transmembrane</keyword>
<accession>A0A159ZW36</accession>
<evidence type="ECO:0000256" key="2">
    <source>
        <dbReference type="ARBA" id="ARBA00010581"/>
    </source>
</evidence>
<dbReference type="GO" id="GO:0019646">
    <property type="term" value="P:aerobic electron transport chain"/>
    <property type="evidence" value="ECO:0007669"/>
    <property type="project" value="InterPro"/>
</dbReference>
<evidence type="ECO:0000256" key="7">
    <source>
        <dbReference type="SAM" id="Phobius"/>
    </source>
</evidence>
<feature type="domain" description="Heme-copper oxidase subunit III family profile" evidence="8">
    <location>
        <begin position="1"/>
        <end position="166"/>
    </location>
</feature>
<feature type="transmembrane region" description="Helical" evidence="7">
    <location>
        <begin position="61"/>
        <end position="81"/>
    </location>
</feature>
<feature type="transmembrane region" description="Helical" evidence="7">
    <location>
        <begin position="146"/>
        <end position="165"/>
    </location>
</feature>
<dbReference type="Pfam" id="PF00510">
    <property type="entry name" value="COX3"/>
    <property type="match status" value="1"/>
</dbReference>
<dbReference type="InterPro" id="IPR013833">
    <property type="entry name" value="Cyt_c_oxidase_su3_a-hlx"/>
</dbReference>
<name>A0A159ZW36_PSEFL</name>
<evidence type="ECO:0000313" key="9">
    <source>
        <dbReference type="EMBL" id="AMZ71304.1"/>
    </source>
</evidence>
<evidence type="ECO:0000256" key="3">
    <source>
        <dbReference type="ARBA" id="ARBA00022692"/>
    </source>
</evidence>
<evidence type="ECO:0000256" key="4">
    <source>
        <dbReference type="ARBA" id="ARBA00022989"/>
    </source>
</evidence>
<gene>
    <name evidence="9" type="ORF">TK06_09385</name>
</gene>
<comment type="subcellular location">
    <subcellularLocation>
        <location evidence="6">Cell membrane</location>
        <topology evidence="6">Multi-pass membrane protein</topology>
    </subcellularLocation>
    <subcellularLocation>
        <location evidence="1">Membrane</location>
        <topology evidence="1">Multi-pass membrane protein</topology>
    </subcellularLocation>
</comment>
<organism evidence="9 10">
    <name type="scientific">Pseudomonas fluorescens</name>
    <dbReference type="NCBI Taxonomy" id="294"/>
    <lineage>
        <taxon>Bacteria</taxon>
        <taxon>Pseudomonadati</taxon>
        <taxon>Pseudomonadota</taxon>
        <taxon>Gammaproteobacteria</taxon>
        <taxon>Pseudomonadales</taxon>
        <taxon>Pseudomonadaceae</taxon>
        <taxon>Pseudomonas</taxon>
    </lineage>
</organism>
<dbReference type="SUPFAM" id="SSF81452">
    <property type="entry name" value="Cytochrome c oxidase subunit III-like"/>
    <property type="match status" value="1"/>
</dbReference>